<dbReference type="OrthoDB" id="20018at2759"/>
<gene>
    <name evidence="1" type="ORF">LAME_0E07404G</name>
</gene>
<name>A0A1G4JIA9_9SACH</name>
<sequence length="109" mass="12638">MSIPSLEAQLDREINIIIKAQSDTAISEAQREIEANHAYINETQLKNLLDLHDNVFQNQCVLPLQKLYQKYSQMSLQEGDVQNWAELVDRDLRVLEATVDKVRSNRQEN</sequence>
<protein>
    <submittedName>
        <fullName evidence="1">LAME_0E07404g1_1</fullName>
    </submittedName>
</protein>
<evidence type="ECO:0000313" key="2">
    <source>
        <dbReference type="Proteomes" id="UP000191144"/>
    </source>
</evidence>
<dbReference type="EMBL" id="LT598481">
    <property type="protein sequence ID" value="SCU90183.1"/>
    <property type="molecule type" value="Genomic_DNA"/>
</dbReference>
<keyword evidence="2" id="KW-1185">Reference proteome</keyword>
<dbReference type="Proteomes" id="UP000191144">
    <property type="component" value="Chromosome E"/>
</dbReference>
<evidence type="ECO:0000313" key="1">
    <source>
        <dbReference type="EMBL" id="SCU90183.1"/>
    </source>
</evidence>
<dbReference type="AlphaFoldDB" id="A0A1G4JIA9"/>
<organism evidence="1 2">
    <name type="scientific">Lachancea meyersii CBS 8951</name>
    <dbReference type="NCBI Taxonomy" id="1266667"/>
    <lineage>
        <taxon>Eukaryota</taxon>
        <taxon>Fungi</taxon>
        <taxon>Dikarya</taxon>
        <taxon>Ascomycota</taxon>
        <taxon>Saccharomycotina</taxon>
        <taxon>Saccharomycetes</taxon>
        <taxon>Saccharomycetales</taxon>
        <taxon>Saccharomycetaceae</taxon>
        <taxon>Lachancea</taxon>
    </lineage>
</organism>
<accession>A0A1G4JIA9</accession>
<proteinExistence type="predicted"/>
<reference evidence="2" key="1">
    <citation type="submission" date="2016-03" db="EMBL/GenBank/DDBJ databases">
        <authorList>
            <person name="Devillers Hugo."/>
        </authorList>
    </citation>
    <scope>NUCLEOTIDE SEQUENCE [LARGE SCALE GENOMIC DNA]</scope>
</reference>